<keyword evidence="1" id="KW-1133">Transmembrane helix</keyword>
<feature type="transmembrane region" description="Helical" evidence="1">
    <location>
        <begin position="141"/>
        <end position="159"/>
    </location>
</feature>
<sequence length="161" mass="18420">VDVDLYTCVLNFGLLGISYRFDFKKEISVLSLIVRLQLILIINLVYPDFIVGRSSSVILFHPEKLAATTENSSGVAFMCEFEGAKLIYGEILAFDNFDPRYKKLRDEIIEYVLQDLKCNVLPEDGNHTQSPSQRLSRKNPLVLIIVIIWFITMLVILFLDS</sequence>
<dbReference type="Gramene" id="Psat06G0598300-T1">
    <property type="protein sequence ID" value="KAI5401337.1"/>
    <property type="gene ID" value="KIW84_065983"/>
</dbReference>
<feature type="non-terminal residue" evidence="2">
    <location>
        <position position="1"/>
    </location>
</feature>
<name>A0A9D4WGJ6_PEA</name>
<protein>
    <submittedName>
        <fullName evidence="2">Uncharacterized protein</fullName>
    </submittedName>
</protein>
<reference evidence="2 3" key="1">
    <citation type="journal article" date="2022" name="Nat. Genet.">
        <title>Improved pea reference genome and pan-genome highlight genomic features and evolutionary characteristics.</title>
        <authorList>
            <person name="Yang T."/>
            <person name="Liu R."/>
            <person name="Luo Y."/>
            <person name="Hu S."/>
            <person name="Wang D."/>
            <person name="Wang C."/>
            <person name="Pandey M.K."/>
            <person name="Ge S."/>
            <person name="Xu Q."/>
            <person name="Li N."/>
            <person name="Li G."/>
            <person name="Huang Y."/>
            <person name="Saxena R.K."/>
            <person name="Ji Y."/>
            <person name="Li M."/>
            <person name="Yan X."/>
            <person name="He Y."/>
            <person name="Liu Y."/>
            <person name="Wang X."/>
            <person name="Xiang C."/>
            <person name="Varshney R.K."/>
            <person name="Ding H."/>
            <person name="Gao S."/>
            <person name="Zong X."/>
        </authorList>
    </citation>
    <scope>NUCLEOTIDE SEQUENCE [LARGE SCALE GENOMIC DNA]</scope>
    <source>
        <strain evidence="2 3">cv. Zhongwan 6</strain>
    </source>
</reference>
<proteinExistence type="predicted"/>
<gene>
    <name evidence="2" type="ORF">KIW84_065983</name>
</gene>
<feature type="transmembrane region" description="Helical" evidence="1">
    <location>
        <begin position="27"/>
        <end position="46"/>
    </location>
</feature>
<keyword evidence="3" id="KW-1185">Reference proteome</keyword>
<dbReference type="EMBL" id="JAMSHJ010000006">
    <property type="protein sequence ID" value="KAI5401337.1"/>
    <property type="molecule type" value="Genomic_DNA"/>
</dbReference>
<accession>A0A9D4WGJ6</accession>
<evidence type="ECO:0000313" key="2">
    <source>
        <dbReference type="EMBL" id="KAI5401337.1"/>
    </source>
</evidence>
<organism evidence="2 3">
    <name type="scientific">Pisum sativum</name>
    <name type="common">Garden pea</name>
    <name type="synonym">Lathyrus oleraceus</name>
    <dbReference type="NCBI Taxonomy" id="3888"/>
    <lineage>
        <taxon>Eukaryota</taxon>
        <taxon>Viridiplantae</taxon>
        <taxon>Streptophyta</taxon>
        <taxon>Embryophyta</taxon>
        <taxon>Tracheophyta</taxon>
        <taxon>Spermatophyta</taxon>
        <taxon>Magnoliopsida</taxon>
        <taxon>eudicotyledons</taxon>
        <taxon>Gunneridae</taxon>
        <taxon>Pentapetalae</taxon>
        <taxon>rosids</taxon>
        <taxon>fabids</taxon>
        <taxon>Fabales</taxon>
        <taxon>Fabaceae</taxon>
        <taxon>Papilionoideae</taxon>
        <taxon>50 kb inversion clade</taxon>
        <taxon>NPAAA clade</taxon>
        <taxon>Hologalegina</taxon>
        <taxon>IRL clade</taxon>
        <taxon>Fabeae</taxon>
        <taxon>Lathyrus</taxon>
    </lineage>
</organism>
<dbReference type="AlphaFoldDB" id="A0A9D4WGJ6"/>
<evidence type="ECO:0000256" key="1">
    <source>
        <dbReference type="SAM" id="Phobius"/>
    </source>
</evidence>
<comment type="caution">
    <text evidence="2">The sequence shown here is derived from an EMBL/GenBank/DDBJ whole genome shotgun (WGS) entry which is preliminary data.</text>
</comment>
<keyword evidence="1" id="KW-0812">Transmembrane</keyword>
<keyword evidence="1" id="KW-0472">Membrane</keyword>
<evidence type="ECO:0000313" key="3">
    <source>
        <dbReference type="Proteomes" id="UP001058974"/>
    </source>
</evidence>
<dbReference type="Proteomes" id="UP001058974">
    <property type="component" value="Chromosome 6"/>
</dbReference>